<dbReference type="EMBL" id="JADCNM010000011">
    <property type="protein sequence ID" value="KAG0461764.1"/>
    <property type="molecule type" value="Genomic_DNA"/>
</dbReference>
<proteinExistence type="predicted"/>
<feature type="compositionally biased region" description="Basic residues" evidence="1">
    <location>
        <begin position="82"/>
        <end position="91"/>
    </location>
</feature>
<gene>
    <name evidence="2" type="ORF">HPP92_020240</name>
</gene>
<protein>
    <submittedName>
        <fullName evidence="2">Uncharacterized protein</fullName>
    </submittedName>
</protein>
<evidence type="ECO:0000256" key="1">
    <source>
        <dbReference type="SAM" id="MobiDB-lite"/>
    </source>
</evidence>
<accession>A0A835PXR7</accession>
<name>A0A835PXR7_VANPL</name>
<dbReference type="Proteomes" id="UP000639772">
    <property type="component" value="Chromosome 11"/>
</dbReference>
<comment type="caution">
    <text evidence="2">The sequence shown here is derived from an EMBL/GenBank/DDBJ whole genome shotgun (WGS) entry which is preliminary data.</text>
</comment>
<reference evidence="2 3" key="1">
    <citation type="journal article" date="2020" name="Nat. Food">
        <title>A phased Vanilla planifolia genome enables genetic improvement of flavour and production.</title>
        <authorList>
            <person name="Hasing T."/>
            <person name="Tang H."/>
            <person name="Brym M."/>
            <person name="Khazi F."/>
            <person name="Huang T."/>
            <person name="Chambers A.H."/>
        </authorList>
    </citation>
    <scope>NUCLEOTIDE SEQUENCE [LARGE SCALE GENOMIC DNA]</scope>
    <source>
        <tissue evidence="2">Leaf</tissue>
    </source>
</reference>
<dbReference type="AlphaFoldDB" id="A0A835PXR7"/>
<evidence type="ECO:0000313" key="3">
    <source>
        <dbReference type="Proteomes" id="UP000639772"/>
    </source>
</evidence>
<evidence type="ECO:0000313" key="2">
    <source>
        <dbReference type="EMBL" id="KAG0461764.1"/>
    </source>
</evidence>
<organism evidence="2 3">
    <name type="scientific">Vanilla planifolia</name>
    <name type="common">Vanilla</name>
    <dbReference type="NCBI Taxonomy" id="51239"/>
    <lineage>
        <taxon>Eukaryota</taxon>
        <taxon>Viridiplantae</taxon>
        <taxon>Streptophyta</taxon>
        <taxon>Embryophyta</taxon>
        <taxon>Tracheophyta</taxon>
        <taxon>Spermatophyta</taxon>
        <taxon>Magnoliopsida</taxon>
        <taxon>Liliopsida</taxon>
        <taxon>Asparagales</taxon>
        <taxon>Orchidaceae</taxon>
        <taxon>Vanilloideae</taxon>
        <taxon>Vanilleae</taxon>
        <taxon>Vanilla</taxon>
    </lineage>
</organism>
<sequence length="91" mass="10304">MQSALSRMTKGTPCSVRQAAVAMPDGPAPTMIGPFTNTHLREKNPSCRWPKPWSKKLMGLLEILEQAVQQSSRVGDDDRVNRHLNRRQRHV</sequence>
<feature type="region of interest" description="Disordered" evidence="1">
    <location>
        <begin position="69"/>
        <end position="91"/>
    </location>
</feature>